<feature type="non-terminal residue" evidence="1">
    <location>
        <position position="1"/>
    </location>
</feature>
<reference evidence="1" key="1">
    <citation type="journal article" date="2014" name="Front. Microbiol.">
        <title>High frequency of phylogenetically diverse reductive dehalogenase-homologous genes in deep subseafloor sedimentary metagenomes.</title>
        <authorList>
            <person name="Kawai M."/>
            <person name="Futagami T."/>
            <person name="Toyoda A."/>
            <person name="Takaki Y."/>
            <person name="Nishi S."/>
            <person name="Hori S."/>
            <person name="Arai W."/>
            <person name="Tsubouchi T."/>
            <person name="Morono Y."/>
            <person name="Uchiyama I."/>
            <person name="Ito T."/>
            <person name="Fujiyama A."/>
            <person name="Inagaki F."/>
            <person name="Takami H."/>
        </authorList>
    </citation>
    <scope>NUCLEOTIDE SEQUENCE</scope>
    <source>
        <strain evidence="1">Expedition CK06-06</strain>
    </source>
</reference>
<dbReference type="AlphaFoldDB" id="X1UTA6"/>
<proteinExistence type="predicted"/>
<name>X1UTA6_9ZZZZ</name>
<dbReference type="InterPro" id="IPR036388">
    <property type="entry name" value="WH-like_DNA-bd_sf"/>
</dbReference>
<sequence>LERMRMRGYLETTMGTPTPMRGGMRKKYYRISDTGIEKLVKSKEIYDTIMEGFNELLGQHKKFKNV</sequence>
<evidence type="ECO:0000313" key="1">
    <source>
        <dbReference type="EMBL" id="GAI95564.1"/>
    </source>
</evidence>
<protein>
    <recommendedName>
        <fullName evidence="2">Transcription regulator PadR N-terminal domain-containing protein</fullName>
    </recommendedName>
</protein>
<comment type="caution">
    <text evidence="1">The sequence shown here is derived from an EMBL/GenBank/DDBJ whole genome shotgun (WGS) entry which is preliminary data.</text>
</comment>
<evidence type="ECO:0008006" key="2">
    <source>
        <dbReference type="Google" id="ProtNLM"/>
    </source>
</evidence>
<accession>X1UTA6</accession>
<dbReference type="EMBL" id="BARW01024760">
    <property type="protein sequence ID" value="GAI95564.1"/>
    <property type="molecule type" value="Genomic_DNA"/>
</dbReference>
<organism evidence="1">
    <name type="scientific">marine sediment metagenome</name>
    <dbReference type="NCBI Taxonomy" id="412755"/>
    <lineage>
        <taxon>unclassified sequences</taxon>
        <taxon>metagenomes</taxon>
        <taxon>ecological metagenomes</taxon>
    </lineage>
</organism>
<dbReference type="Gene3D" id="1.10.10.10">
    <property type="entry name" value="Winged helix-like DNA-binding domain superfamily/Winged helix DNA-binding domain"/>
    <property type="match status" value="1"/>
</dbReference>
<gene>
    <name evidence="1" type="ORF">S12H4_40746</name>
</gene>